<dbReference type="Gene3D" id="1.10.630.10">
    <property type="entry name" value="Cytochrome P450"/>
    <property type="match status" value="1"/>
</dbReference>
<reference evidence="8 9" key="1">
    <citation type="submission" date="2017-06" db="EMBL/GenBank/DDBJ databases">
        <title>Ant-infecting Ophiocordyceps genomes reveal a high diversity of potential behavioral manipulation genes and a possible major role for enterotoxins.</title>
        <authorList>
            <person name="De Bekker C."/>
            <person name="Evans H.C."/>
            <person name="Brachmann A."/>
            <person name="Hughes D.P."/>
        </authorList>
    </citation>
    <scope>NUCLEOTIDE SEQUENCE [LARGE SCALE GENOMIC DNA]</scope>
    <source>
        <strain evidence="8 9">Map64</strain>
    </source>
</reference>
<keyword evidence="2 6" id="KW-0479">Metal-binding</keyword>
<dbReference type="InterPro" id="IPR001128">
    <property type="entry name" value="Cyt_P450"/>
</dbReference>
<organism evidence="8 9">
    <name type="scientific">Ophiocordyceps australis</name>
    <dbReference type="NCBI Taxonomy" id="1399860"/>
    <lineage>
        <taxon>Eukaryota</taxon>
        <taxon>Fungi</taxon>
        <taxon>Dikarya</taxon>
        <taxon>Ascomycota</taxon>
        <taxon>Pezizomycotina</taxon>
        <taxon>Sordariomycetes</taxon>
        <taxon>Hypocreomycetidae</taxon>
        <taxon>Hypocreales</taxon>
        <taxon>Ophiocordycipitaceae</taxon>
        <taxon>Ophiocordyceps</taxon>
    </lineage>
</organism>
<dbReference type="PROSITE" id="PS00086">
    <property type="entry name" value="CYTOCHROME_P450"/>
    <property type="match status" value="1"/>
</dbReference>
<keyword evidence="3 7" id="KW-0560">Oxidoreductase</keyword>
<dbReference type="STRING" id="1399860.A0A2C5XUN8"/>
<proteinExistence type="inferred from homology"/>
<protein>
    <recommendedName>
        <fullName evidence="10">Cytochrome P450</fullName>
    </recommendedName>
</protein>
<comment type="cofactor">
    <cofactor evidence="6">
        <name>heme</name>
        <dbReference type="ChEBI" id="CHEBI:30413"/>
    </cofactor>
</comment>
<dbReference type="OrthoDB" id="1103324at2759"/>
<dbReference type="PANTHER" id="PTHR46300">
    <property type="entry name" value="P450, PUTATIVE (EUROFUNG)-RELATED-RELATED"/>
    <property type="match status" value="1"/>
</dbReference>
<evidence type="ECO:0000256" key="2">
    <source>
        <dbReference type="ARBA" id="ARBA00022723"/>
    </source>
</evidence>
<evidence type="ECO:0000256" key="3">
    <source>
        <dbReference type="ARBA" id="ARBA00023002"/>
    </source>
</evidence>
<dbReference type="PRINTS" id="PR00385">
    <property type="entry name" value="P450"/>
</dbReference>
<keyword evidence="9" id="KW-1185">Reference proteome</keyword>
<evidence type="ECO:0000256" key="7">
    <source>
        <dbReference type="RuleBase" id="RU000461"/>
    </source>
</evidence>
<dbReference type="GO" id="GO:0005506">
    <property type="term" value="F:iron ion binding"/>
    <property type="evidence" value="ECO:0007669"/>
    <property type="project" value="InterPro"/>
</dbReference>
<dbReference type="PANTHER" id="PTHR46300:SF2">
    <property type="entry name" value="CYTOCHROME P450 MONOOXYGENASE ALNH-RELATED"/>
    <property type="match status" value="1"/>
</dbReference>
<evidence type="ECO:0000256" key="1">
    <source>
        <dbReference type="ARBA" id="ARBA00010617"/>
    </source>
</evidence>
<evidence type="ECO:0008006" key="10">
    <source>
        <dbReference type="Google" id="ProtNLM"/>
    </source>
</evidence>
<evidence type="ECO:0000256" key="5">
    <source>
        <dbReference type="ARBA" id="ARBA00023033"/>
    </source>
</evidence>
<dbReference type="GO" id="GO:0016705">
    <property type="term" value="F:oxidoreductase activity, acting on paired donors, with incorporation or reduction of molecular oxygen"/>
    <property type="evidence" value="ECO:0007669"/>
    <property type="project" value="InterPro"/>
</dbReference>
<dbReference type="InterPro" id="IPR002401">
    <property type="entry name" value="Cyt_P450_E_grp-I"/>
</dbReference>
<dbReference type="InterPro" id="IPR036396">
    <property type="entry name" value="Cyt_P450_sf"/>
</dbReference>
<evidence type="ECO:0000313" key="8">
    <source>
        <dbReference type="EMBL" id="PHH58662.1"/>
    </source>
</evidence>
<keyword evidence="4 6" id="KW-0408">Iron</keyword>
<comment type="caution">
    <text evidence="8">The sequence shown here is derived from an EMBL/GenBank/DDBJ whole genome shotgun (WGS) entry which is preliminary data.</text>
</comment>
<evidence type="ECO:0000256" key="4">
    <source>
        <dbReference type="ARBA" id="ARBA00023004"/>
    </source>
</evidence>
<dbReference type="GO" id="GO:0004497">
    <property type="term" value="F:monooxygenase activity"/>
    <property type="evidence" value="ECO:0007669"/>
    <property type="project" value="UniProtKB-KW"/>
</dbReference>
<dbReference type="EMBL" id="NJET01000349">
    <property type="protein sequence ID" value="PHH58662.1"/>
    <property type="molecule type" value="Genomic_DNA"/>
</dbReference>
<sequence length="223" mass="25701">MLASALMIGGVESTASIIQWFQALIPSYPEVQRRAHDELDCVVGRDRLPGVEDEKDLPYCRAIIKEVERCYAPFWLGNPHQVTEDFVYKEQFIPKDALLIVNAWSIHHNDDRFPEPQRFNPERYINDTLSSAQSANLADASQRDHWIFGAGRRICPAMDVAEREIWLSISRMLWSFTIEAVPEQPIDLKQYDGLSGRSPMPFKVRLRVRDDNVTRVLKESMPT</sequence>
<accession>A0A2C5XUN8</accession>
<keyword evidence="6 7" id="KW-0349">Heme</keyword>
<dbReference type="AlphaFoldDB" id="A0A2C5XUN8"/>
<evidence type="ECO:0000256" key="6">
    <source>
        <dbReference type="PIRSR" id="PIRSR602401-1"/>
    </source>
</evidence>
<gene>
    <name evidence="8" type="ORF">CDD81_4891</name>
</gene>
<dbReference type="Proteomes" id="UP000226192">
    <property type="component" value="Unassembled WGS sequence"/>
</dbReference>
<dbReference type="GO" id="GO:0020037">
    <property type="term" value="F:heme binding"/>
    <property type="evidence" value="ECO:0007669"/>
    <property type="project" value="InterPro"/>
</dbReference>
<feature type="binding site" description="axial binding residue" evidence="6">
    <location>
        <position position="155"/>
    </location>
    <ligand>
        <name>heme</name>
        <dbReference type="ChEBI" id="CHEBI:30413"/>
    </ligand>
    <ligandPart>
        <name>Fe</name>
        <dbReference type="ChEBI" id="CHEBI:18248"/>
    </ligandPart>
</feature>
<dbReference type="InterPro" id="IPR017972">
    <property type="entry name" value="Cyt_P450_CS"/>
</dbReference>
<dbReference type="PRINTS" id="PR00463">
    <property type="entry name" value="EP450I"/>
</dbReference>
<dbReference type="InterPro" id="IPR050364">
    <property type="entry name" value="Cytochrome_P450_fung"/>
</dbReference>
<dbReference type="Pfam" id="PF00067">
    <property type="entry name" value="p450"/>
    <property type="match status" value="1"/>
</dbReference>
<name>A0A2C5XUN8_9HYPO</name>
<evidence type="ECO:0000313" key="9">
    <source>
        <dbReference type="Proteomes" id="UP000226192"/>
    </source>
</evidence>
<dbReference type="SUPFAM" id="SSF48264">
    <property type="entry name" value="Cytochrome P450"/>
    <property type="match status" value="1"/>
</dbReference>
<comment type="similarity">
    <text evidence="1 7">Belongs to the cytochrome P450 family.</text>
</comment>
<keyword evidence="5 7" id="KW-0503">Monooxygenase</keyword>